<dbReference type="SUPFAM" id="SSF46785">
    <property type="entry name" value="Winged helix' DNA-binding domain"/>
    <property type="match status" value="1"/>
</dbReference>
<dbReference type="Pfam" id="PF05383">
    <property type="entry name" value="La"/>
    <property type="match status" value="1"/>
</dbReference>
<evidence type="ECO:0000256" key="1">
    <source>
        <dbReference type="ARBA" id="ARBA00022884"/>
    </source>
</evidence>
<evidence type="ECO:0000313" key="6">
    <source>
        <dbReference type="Proteomes" id="UP001205105"/>
    </source>
</evidence>
<evidence type="ECO:0000259" key="4">
    <source>
        <dbReference type="PROSITE" id="PS50961"/>
    </source>
</evidence>
<comment type="caution">
    <text evidence="5">The sequence shown here is derived from an EMBL/GenBank/DDBJ whole genome shotgun (WGS) entry which is preliminary data.</text>
</comment>
<feature type="compositionally biased region" description="Low complexity" evidence="3">
    <location>
        <begin position="671"/>
        <end position="712"/>
    </location>
</feature>
<dbReference type="AlphaFoldDB" id="A0AAD5DYU2"/>
<dbReference type="CDD" id="cd07323">
    <property type="entry name" value="LAM"/>
    <property type="match status" value="1"/>
</dbReference>
<name>A0AAD5DYU2_9CHLO</name>
<dbReference type="InterPro" id="IPR045180">
    <property type="entry name" value="La_dom_prot"/>
</dbReference>
<dbReference type="PANTHER" id="PTHR22792">
    <property type="entry name" value="LUPUS LA PROTEIN-RELATED"/>
    <property type="match status" value="1"/>
</dbReference>
<feature type="compositionally biased region" description="Low complexity" evidence="3">
    <location>
        <begin position="112"/>
        <end position="131"/>
    </location>
</feature>
<keyword evidence="1 2" id="KW-0694">RNA-binding</keyword>
<dbReference type="PROSITE" id="PS50961">
    <property type="entry name" value="HTH_LA"/>
    <property type="match status" value="1"/>
</dbReference>
<sequence length="712" mass="75395">MDAQEAAAPAAAPQAEQPEQAAEAPAAAEQQPAADDQPSEQAAAAKPAKKVEPVPPPAPKTSGWAALLKGKGEGKEEGNAAGEDDPKAAAAEGAPKPREPKSSKGEDKGKAKPAAAAAKEGGKPSKASATEGEAEAKEGGAAADGEAAAAGEGAAEKKPKQTVPSHPSKPAWKVPTTGAAAPAAAEGGNWPSLGDSKEPLPKKKQRQQASGFLYSVAAPVFYPPAAYGVSPSMVGMQGTPVSKLQEAVRTQIDYYFSVGNLVRDVFLRSKMNGEGWIPLHVIGAFNRVRMLTPDPMVIVSAMQGSSVVEIDEDEEMNEDDMFELDEEHAVKEAEAAAAEPPKSGGKGKESLSNADLARLIVVKPSLRSPQKPKLGDDDMAAVINDGLELYAQELQKINTRRPAASQPVAAGSGGSSFNAARPPRAPGGRKASNFYPSSLPKGSGHQARMRPFGQSPPSTSIGWLLGSSPANDSGLLGSSPGSRRASPRMGGSLLGSSAPIPKFQHPSHSLLEENGFTQMKYEKFYARCIQERAERGAGQSEEMNTLFRFWCYFLREHFNQQMYDDFRKFAQEDAAAEYQYGMECLFRFYSYGLERAWSEPLYRDFEELTLKLKQLLKEEFRSLDDFKAKASQYKPHNQTQHSDKGHKSAHHGHAHAHSHGHKSGKPHHGGKAAVNGGVAHKAGKPPAAAHVHVQTEAPAAAANGEPAAAASS</sequence>
<feature type="compositionally biased region" description="Low complexity" evidence="3">
    <location>
        <begin position="473"/>
        <end position="491"/>
    </location>
</feature>
<gene>
    <name evidence="5" type="ORF">COHA_001344</name>
</gene>
<keyword evidence="6" id="KW-1185">Reference proteome</keyword>
<feature type="region of interest" description="Disordered" evidence="3">
    <location>
        <begin position="630"/>
        <end position="712"/>
    </location>
</feature>
<organism evidence="5 6">
    <name type="scientific">Chlorella ohadii</name>
    <dbReference type="NCBI Taxonomy" id="2649997"/>
    <lineage>
        <taxon>Eukaryota</taxon>
        <taxon>Viridiplantae</taxon>
        <taxon>Chlorophyta</taxon>
        <taxon>core chlorophytes</taxon>
        <taxon>Trebouxiophyceae</taxon>
        <taxon>Chlorellales</taxon>
        <taxon>Chlorellaceae</taxon>
        <taxon>Chlorella clade</taxon>
        <taxon>Chlorella</taxon>
    </lineage>
</organism>
<dbReference type="EMBL" id="JADXDR010000022">
    <property type="protein sequence ID" value="KAI7844978.1"/>
    <property type="molecule type" value="Genomic_DNA"/>
</dbReference>
<dbReference type="SMART" id="SM00684">
    <property type="entry name" value="DM15"/>
    <property type="match status" value="2"/>
</dbReference>
<feature type="region of interest" description="Disordered" evidence="3">
    <location>
        <begin position="472"/>
        <end position="491"/>
    </location>
</feature>
<feature type="compositionally biased region" description="Low complexity" evidence="3">
    <location>
        <begin position="139"/>
        <end position="153"/>
    </location>
</feature>
<accession>A0AAD5DYU2</accession>
<dbReference type="GO" id="GO:0000339">
    <property type="term" value="F:RNA cap binding"/>
    <property type="evidence" value="ECO:0007669"/>
    <property type="project" value="InterPro"/>
</dbReference>
<feature type="region of interest" description="Disordered" evidence="3">
    <location>
        <begin position="1"/>
        <end position="206"/>
    </location>
</feature>
<proteinExistence type="predicted"/>
<dbReference type="Pfam" id="PF21071">
    <property type="entry name" value="LARP1_HEAT"/>
    <property type="match status" value="1"/>
</dbReference>
<dbReference type="GO" id="GO:0005737">
    <property type="term" value="C:cytoplasm"/>
    <property type="evidence" value="ECO:0007669"/>
    <property type="project" value="UniProtKB-ARBA"/>
</dbReference>
<feature type="compositionally biased region" description="Basic residues" evidence="3">
    <location>
        <begin position="647"/>
        <end position="670"/>
    </location>
</feature>
<dbReference type="InterPro" id="IPR036390">
    <property type="entry name" value="WH_DNA-bd_sf"/>
</dbReference>
<dbReference type="InterPro" id="IPR006607">
    <property type="entry name" value="DM15"/>
</dbReference>
<dbReference type="InterPro" id="IPR006630">
    <property type="entry name" value="La_HTH"/>
</dbReference>
<dbReference type="PANTHER" id="PTHR22792:SF132">
    <property type="entry name" value="LA-RELATED PROTEIN 1"/>
    <property type="match status" value="1"/>
</dbReference>
<feature type="compositionally biased region" description="Low complexity" evidence="3">
    <location>
        <begin position="1"/>
        <end position="34"/>
    </location>
</feature>
<dbReference type="InterPro" id="IPR036388">
    <property type="entry name" value="WH-like_DNA-bd_sf"/>
</dbReference>
<protein>
    <recommendedName>
        <fullName evidence="4">HTH La-type RNA-binding domain-containing protein</fullName>
    </recommendedName>
</protein>
<dbReference type="Proteomes" id="UP001205105">
    <property type="component" value="Unassembled WGS sequence"/>
</dbReference>
<dbReference type="GO" id="GO:0048255">
    <property type="term" value="P:mRNA stabilization"/>
    <property type="evidence" value="ECO:0007669"/>
    <property type="project" value="InterPro"/>
</dbReference>
<evidence type="ECO:0000256" key="2">
    <source>
        <dbReference type="PROSITE-ProRule" id="PRU00332"/>
    </source>
</evidence>
<reference evidence="5" key="1">
    <citation type="submission" date="2020-11" db="EMBL/GenBank/DDBJ databases">
        <title>Chlorella ohadii genome sequencing and assembly.</title>
        <authorList>
            <person name="Murik O."/>
            <person name="Treves H."/>
            <person name="Kedem I."/>
            <person name="Shotland Y."/>
            <person name="Kaplan A."/>
        </authorList>
    </citation>
    <scope>NUCLEOTIDE SEQUENCE</scope>
    <source>
        <strain evidence="5">1</strain>
    </source>
</reference>
<evidence type="ECO:0000256" key="3">
    <source>
        <dbReference type="SAM" id="MobiDB-lite"/>
    </source>
</evidence>
<evidence type="ECO:0000313" key="5">
    <source>
        <dbReference type="EMBL" id="KAI7844978.1"/>
    </source>
</evidence>
<feature type="region of interest" description="Disordered" evidence="3">
    <location>
        <begin position="400"/>
        <end position="464"/>
    </location>
</feature>
<dbReference type="Gene3D" id="1.10.10.10">
    <property type="entry name" value="Winged helix-like DNA-binding domain superfamily/Winged helix DNA-binding domain"/>
    <property type="match status" value="1"/>
</dbReference>
<feature type="domain" description="HTH La-type RNA-binding" evidence="4">
    <location>
        <begin position="238"/>
        <end position="327"/>
    </location>
</feature>
<dbReference type="SMART" id="SM00715">
    <property type="entry name" value="LA"/>
    <property type="match status" value="1"/>
</dbReference>
<feature type="compositionally biased region" description="Basic and acidic residues" evidence="3">
    <location>
        <begin position="95"/>
        <end position="110"/>
    </location>
</feature>